<evidence type="ECO:0000313" key="1">
    <source>
        <dbReference type="EMBL" id="TCM61885.1"/>
    </source>
</evidence>
<dbReference type="AlphaFoldDB" id="A0A4R1XJQ3"/>
<dbReference type="Proteomes" id="UP000294963">
    <property type="component" value="Unassembled WGS sequence"/>
</dbReference>
<gene>
    <name evidence="1" type="ORF">EC844_12639</name>
</gene>
<comment type="caution">
    <text evidence="1">The sequence shown here is derived from an EMBL/GenBank/DDBJ whole genome shotgun (WGS) entry which is preliminary data.</text>
</comment>
<name>A0A4R1XJQ3_ACICA</name>
<keyword evidence="2" id="KW-1185">Reference proteome</keyword>
<evidence type="ECO:0000313" key="2">
    <source>
        <dbReference type="Proteomes" id="UP000294963"/>
    </source>
</evidence>
<protein>
    <submittedName>
        <fullName evidence="1">Uncharacterized protein</fullName>
    </submittedName>
</protein>
<organism evidence="1 2">
    <name type="scientific">Acinetobacter calcoaceticus</name>
    <dbReference type="NCBI Taxonomy" id="471"/>
    <lineage>
        <taxon>Bacteria</taxon>
        <taxon>Pseudomonadati</taxon>
        <taxon>Pseudomonadota</taxon>
        <taxon>Gammaproteobacteria</taxon>
        <taxon>Moraxellales</taxon>
        <taxon>Moraxellaceae</taxon>
        <taxon>Acinetobacter</taxon>
        <taxon>Acinetobacter calcoaceticus/baumannii complex</taxon>
    </lineage>
</organism>
<reference evidence="1 2" key="1">
    <citation type="submission" date="2019-03" db="EMBL/GenBank/DDBJ databases">
        <title>Genomic analyses of the natural microbiome of Caenorhabditis elegans.</title>
        <authorList>
            <person name="Samuel B."/>
        </authorList>
    </citation>
    <scope>NUCLEOTIDE SEQUENCE [LARGE SCALE GENOMIC DNA]</scope>
    <source>
        <strain evidence="1 2">JUb89</strain>
    </source>
</reference>
<dbReference type="EMBL" id="SLVJ01000026">
    <property type="protein sequence ID" value="TCM61885.1"/>
    <property type="molecule type" value="Genomic_DNA"/>
</dbReference>
<proteinExistence type="predicted"/>
<accession>A0A4R1XJQ3</accession>
<sequence>MFLFFQLLVGCAKKDLNEIQTEASYVQKSYAASDLAAELSIVQFTNILKNIYPTLKITYPKDVSIVTLLPSDIKPDARFSKFNNWFSIKITRSANSDQWGSSMVEIYNQESYEATKDLALSHCKNIWGHIDNRVPPVIDELADLVKDQEKNGSDAMIQLIRYGYSFELDARRYKDGYPVVCMVATNTK</sequence>